<dbReference type="EMBL" id="DS022306">
    <property type="protein sequence ID" value="OAJ41944.1"/>
    <property type="molecule type" value="Genomic_DNA"/>
</dbReference>
<dbReference type="InterPro" id="IPR005635">
    <property type="entry name" value="Inner_centromere_prot_ARK-bd"/>
</dbReference>
<feature type="compositionally biased region" description="Polar residues" evidence="8">
    <location>
        <begin position="57"/>
        <end position="71"/>
    </location>
</feature>
<feature type="region of interest" description="Disordered" evidence="8">
    <location>
        <begin position="663"/>
        <end position="686"/>
    </location>
</feature>
<dbReference type="Pfam" id="PF03941">
    <property type="entry name" value="INCENP_ARK-bind"/>
    <property type="match status" value="1"/>
</dbReference>
<dbReference type="PANTHER" id="PTHR13142">
    <property type="entry name" value="INNER CENTROMERE PROTEIN"/>
    <property type="match status" value="1"/>
</dbReference>
<feature type="region of interest" description="Disordered" evidence="8">
    <location>
        <begin position="212"/>
        <end position="266"/>
    </location>
</feature>
<evidence type="ECO:0000256" key="5">
    <source>
        <dbReference type="ARBA" id="ARBA00022829"/>
    </source>
</evidence>
<name>A0A177WQJ4_BATDL</name>
<dbReference type="GO" id="GO:0007059">
    <property type="term" value="P:chromosome segregation"/>
    <property type="evidence" value="ECO:0007669"/>
    <property type="project" value="UniProtKB-KW"/>
</dbReference>
<evidence type="ECO:0000256" key="6">
    <source>
        <dbReference type="ARBA" id="ARBA00023212"/>
    </source>
</evidence>
<evidence type="ECO:0000313" key="11">
    <source>
        <dbReference type="Proteomes" id="UP000077115"/>
    </source>
</evidence>
<feature type="region of interest" description="Disordered" evidence="8">
    <location>
        <begin position="429"/>
        <end position="498"/>
    </location>
</feature>
<comment type="subcellular location">
    <subcellularLocation>
        <location evidence="2">Cytoplasm</location>
        <location evidence="2">Cytoskeleton</location>
        <location evidence="2">Spindle</location>
    </subcellularLocation>
    <subcellularLocation>
        <location evidence="1">Nucleus</location>
    </subcellularLocation>
</comment>
<feature type="compositionally biased region" description="Polar residues" evidence="8">
    <location>
        <begin position="320"/>
        <end position="332"/>
    </location>
</feature>
<dbReference type="PANTHER" id="PTHR13142:SF1">
    <property type="entry name" value="INNER CENTROMERE PROTEIN"/>
    <property type="match status" value="1"/>
</dbReference>
<feature type="domain" description="Inner centromere protein ARK-binding" evidence="9">
    <location>
        <begin position="1085"/>
        <end position="1145"/>
    </location>
</feature>
<evidence type="ECO:0000256" key="4">
    <source>
        <dbReference type="ARBA" id="ARBA00022490"/>
    </source>
</evidence>
<feature type="region of interest" description="Disordered" evidence="8">
    <location>
        <begin position="303"/>
        <end position="358"/>
    </location>
</feature>
<reference evidence="10 11" key="2">
    <citation type="submission" date="2016-05" db="EMBL/GenBank/DDBJ databases">
        <title>Lineage-specific infection strategies underlie the spectrum of fungal disease in amphibians.</title>
        <authorList>
            <person name="Cuomo C.A."/>
            <person name="Farrer R.A."/>
            <person name="James T."/>
            <person name="Longcore J."/>
            <person name="Birren B."/>
        </authorList>
    </citation>
    <scope>NUCLEOTIDE SEQUENCE [LARGE SCALE GENOMIC DNA]</scope>
    <source>
        <strain evidence="10 11">JEL423</strain>
    </source>
</reference>
<feature type="compositionally biased region" description="Basic and acidic residues" evidence="8">
    <location>
        <begin position="338"/>
        <end position="355"/>
    </location>
</feature>
<dbReference type="GO" id="GO:0005819">
    <property type="term" value="C:spindle"/>
    <property type="evidence" value="ECO:0007669"/>
    <property type="project" value="UniProtKB-SubCell"/>
</dbReference>
<evidence type="ECO:0000256" key="2">
    <source>
        <dbReference type="ARBA" id="ARBA00004186"/>
    </source>
</evidence>
<evidence type="ECO:0000256" key="7">
    <source>
        <dbReference type="ARBA" id="ARBA00023242"/>
    </source>
</evidence>
<feature type="compositionally biased region" description="Basic and acidic residues" evidence="8">
    <location>
        <begin position="469"/>
        <end position="482"/>
    </location>
</feature>
<keyword evidence="7" id="KW-0539">Nucleus</keyword>
<keyword evidence="6" id="KW-0206">Cytoskeleton</keyword>
<feature type="region of interest" description="Disordered" evidence="8">
    <location>
        <begin position="55"/>
        <end position="83"/>
    </location>
</feature>
<organism evidence="10 11">
    <name type="scientific">Batrachochytrium dendrobatidis (strain JEL423)</name>
    <dbReference type="NCBI Taxonomy" id="403673"/>
    <lineage>
        <taxon>Eukaryota</taxon>
        <taxon>Fungi</taxon>
        <taxon>Fungi incertae sedis</taxon>
        <taxon>Chytridiomycota</taxon>
        <taxon>Chytridiomycota incertae sedis</taxon>
        <taxon>Chytridiomycetes</taxon>
        <taxon>Rhizophydiales</taxon>
        <taxon>Rhizophydiales incertae sedis</taxon>
        <taxon>Batrachochytrium</taxon>
    </lineage>
</organism>
<reference evidence="10 11" key="1">
    <citation type="submission" date="2006-10" db="EMBL/GenBank/DDBJ databases">
        <title>The Genome Sequence of Batrachochytrium dendrobatidis JEL423.</title>
        <authorList>
            <consortium name="The Broad Institute Genome Sequencing Platform"/>
            <person name="Birren B."/>
            <person name="Lander E."/>
            <person name="Galagan J."/>
            <person name="Cuomo C."/>
            <person name="Devon K."/>
            <person name="Jaffe D."/>
            <person name="Butler J."/>
            <person name="Alvarez P."/>
            <person name="Gnerre S."/>
            <person name="Grabherr M."/>
            <person name="Kleber M."/>
            <person name="Mauceli E."/>
            <person name="Brockman W."/>
            <person name="Young S."/>
            <person name="LaButti K."/>
            <person name="Sykes S."/>
            <person name="DeCaprio D."/>
            <person name="Crawford M."/>
            <person name="Koehrsen M."/>
            <person name="Engels R."/>
            <person name="Montgomery P."/>
            <person name="Pearson M."/>
            <person name="Howarth C."/>
            <person name="Larson L."/>
            <person name="White J."/>
            <person name="O'Leary S."/>
            <person name="Kodira C."/>
            <person name="Zeng Q."/>
            <person name="Yandava C."/>
            <person name="Alvarado L."/>
            <person name="Longcore J."/>
            <person name="James T."/>
        </authorList>
    </citation>
    <scope>NUCLEOTIDE SEQUENCE [LARGE SCALE GENOMIC DNA]</scope>
    <source>
        <strain evidence="10 11">JEL423</strain>
    </source>
</reference>
<sequence>MLQPFLANELSFFDETQRKSCKKLKIALNRHIEYLASLTKQLPFSEFTESAAKLSKRSNASVDTSSSTITKPKSGKSVVGRKRKLRSPVLDSVKLSDQPSAILSNVNDLNIELDNHGNTEHAGDVIVEPLALQVKQPDDNSPIKTKPSRPIKRVKKAVISNKTTPIDMAVSTKNSTAANEQKQVEQPSASLCSLVDDSTVIKNLEPESTISAESPQLLKAPVNDHTETSVVTQSTSSISAELSTQEKNDTLTPVTLSAGSSKSSDSCIIEKQHEVSPDSQPLPAAKQETDSVDLLKTINTDAVTPLHETSFPTPLEEPLSTEQSLPVEQSPNSISSKISDKMDSVDNTADTRIEDGPNVLTDAVSTSKAHVPDSTKPQCPAIPLSPTMARSRLMNMAKFSDILPANSVPSIGTSSLLIQNLPKLSRSTASKISDVSSVASSAASKTSKYQSTTIKRSLESVSEDSEQSDFVKKSKSMEHDESVQSFSSSGSGFIDGAQTNVDVDENADSSAPLLETTTSHSDNQANVTAPFNPATLKLSDPKELSTTHVPVATSQLNTMASALQHSSYVAPSILTQIASQVDASREMSELRLKTAHAGPLEMMRRGLNATTLRLADRSVSAINANSTSAIHISSHSGAAALLQLAHADRSSFSTTAAHDAVASHSISCQPEPNKKSEPETTDTGKGALDLQMSKYSSVAETSTTSQLKSGTSLSAPLAFDSSKPVLSWALPSGGPMKGSSIFRTPVKAASSFATELVANAQKKDFGSSHLPVISTKNTSALLGVSGVSVAENQSSVAGQGISVLAPSSIPAGLLPTRAVVTITSDIPSSTATVSNLALIQIKSNPIIEPVAATEVIAKKELIAKETHVQATARMQQQSDDAVHTTLAKHNTVSMHIAESQSDVEKPHQDQERFGTVRKSAIPALVEHSLNKPFSITSKPLSGETAGKQKLPLSYSAQATLTGQLSDLEAPKTQVLRPLPTHQHHISQDQHKLLPQQKLQLLKQHGAKAVLKSNALNSVLVDAKSGITKNLILPSSLMGTTHASQVPHKPQVGASILSGKGEKAVAASTQNHVHTILGEDGELPEPPSDYSDSDDDSLTAATPRGGPKIATWASTPYIRQVVTSQQQRDPDDIFGTVKTCQLEEIFDSKESKKLKKRTSSAHWLGTDALTFEEEMAYKKDMGYVDGESGVIEPLHSHVK</sequence>
<comment type="similarity">
    <text evidence="3">Belongs to the INCENP family.</text>
</comment>
<evidence type="ECO:0000259" key="9">
    <source>
        <dbReference type="Pfam" id="PF03941"/>
    </source>
</evidence>
<keyword evidence="4" id="KW-0963">Cytoplasm</keyword>
<dbReference type="VEuPathDB" id="FungiDB:BDEG_25466"/>
<dbReference type="eggNOG" id="ENOG502S0AD">
    <property type="taxonomic scope" value="Eukaryota"/>
</dbReference>
<proteinExistence type="inferred from homology"/>
<accession>A0A177WQJ4</accession>
<feature type="region of interest" description="Disordered" evidence="8">
    <location>
        <begin position="1077"/>
        <end position="1105"/>
    </location>
</feature>
<gene>
    <name evidence="10" type="ORF">BDEG_25466</name>
</gene>
<evidence type="ECO:0000256" key="8">
    <source>
        <dbReference type="SAM" id="MobiDB-lite"/>
    </source>
</evidence>
<protein>
    <recommendedName>
        <fullName evidence="9">Inner centromere protein ARK-binding domain-containing protein</fullName>
    </recommendedName>
</protein>
<dbReference type="GO" id="GO:0005634">
    <property type="term" value="C:nucleus"/>
    <property type="evidence" value="ECO:0007669"/>
    <property type="project" value="UniProtKB-SubCell"/>
</dbReference>
<dbReference type="STRING" id="403673.A0A177WQJ4"/>
<evidence type="ECO:0000256" key="1">
    <source>
        <dbReference type="ARBA" id="ARBA00004123"/>
    </source>
</evidence>
<feature type="compositionally biased region" description="Low complexity" evidence="8">
    <location>
        <begin position="228"/>
        <end position="239"/>
    </location>
</feature>
<keyword evidence="5" id="KW-0159">Chromosome partition</keyword>
<dbReference type="Proteomes" id="UP000077115">
    <property type="component" value="Unassembled WGS sequence"/>
</dbReference>
<dbReference type="OrthoDB" id="6123at2759"/>
<feature type="compositionally biased region" description="Low complexity" evidence="8">
    <location>
        <begin position="429"/>
        <end position="453"/>
    </location>
</feature>
<dbReference type="AlphaFoldDB" id="A0A177WQJ4"/>
<evidence type="ECO:0000256" key="3">
    <source>
        <dbReference type="ARBA" id="ARBA00010042"/>
    </source>
</evidence>
<evidence type="ECO:0000313" key="10">
    <source>
        <dbReference type="EMBL" id="OAJ41944.1"/>
    </source>
</evidence>
<feature type="compositionally biased region" description="Polar residues" evidence="8">
    <location>
        <begin position="250"/>
        <end position="266"/>
    </location>
</feature>